<evidence type="ECO:0000256" key="9">
    <source>
        <dbReference type="ARBA" id="ARBA00022691"/>
    </source>
</evidence>
<dbReference type="InterPro" id="IPR029026">
    <property type="entry name" value="tRNA_m1G_MTases_N"/>
</dbReference>
<dbReference type="PATRIC" id="fig|29447.3.peg.2183"/>
<evidence type="ECO:0000256" key="2">
    <source>
        <dbReference type="ARBA" id="ARBA00005528"/>
    </source>
</evidence>
<proteinExistence type="inferred from homology"/>
<evidence type="ECO:0000256" key="1">
    <source>
        <dbReference type="ARBA" id="ARBA00004496"/>
    </source>
</evidence>
<feature type="domain" description="Ribosomal RNA small subunit methyltransferase E methyltransferase" evidence="13">
    <location>
        <begin position="75"/>
        <end position="237"/>
    </location>
</feature>
<dbReference type="PIRSF" id="PIRSF015601">
    <property type="entry name" value="MTase_slr0722"/>
    <property type="match status" value="1"/>
</dbReference>
<reference evidence="15 16" key="1">
    <citation type="journal article" date="2009" name="BMC Genomics">
        <title>The complete genome sequence of Xanthomonas albilineans provides new insights into the reductive genome evolution of the xylem-limited Xanthomonadaceae.</title>
        <authorList>
            <person name="Pieretti I."/>
            <person name="Royer M."/>
            <person name="Barbe V."/>
            <person name="Carrere S."/>
            <person name="Koebnik R."/>
            <person name="Cociancich S."/>
            <person name="Couloux A."/>
            <person name="Darrasse A."/>
            <person name="Gouzy J."/>
            <person name="Jacques M.A."/>
            <person name="Lauber E."/>
            <person name="Manceau C."/>
            <person name="Mangenot S."/>
            <person name="Poussier S."/>
            <person name="Segurens B."/>
            <person name="Szurek B."/>
            <person name="Verdier V."/>
            <person name="Arlat M."/>
            <person name="Rott P."/>
        </authorList>
    </citation>
    <scope>NUCLEOTIDE SEQUENCE [LARGE SCALE GENOMIC DNA]</scope>
    <source>
        <strain evidence="16">GPE PC73 / CFBP 7063</strain>
    </source>
</reference>
<dbReference type="SUPFAM" id="SSF88697">
    <property type="entry name" value="PUA domain-like"/>
    <property type="match status" value="1"/>
</dbReference>
<dbReference type="InterPro" id="IPR046887">
    <property type="entry name" value="RsmE_PUA-like"/>
</dbReference>
<comment type="subcellular location">
    <subcellularLocation>
        <location evidence="1 12">Cytoplasm</location>
    </subcellularLocation>
</comment>
<evidence type="ECO:0000256" key="3">
    <source>
        <dbReference type="ARBA" id="ARBA00012328"/>
    </source>
</evidence>
<keyword evidence="16" id="KW-1185">Reference proteome</keyword>
<dbReference type="Gene3D" id="3.40.1280.10">
    <property type="match status" value="1"/>
</dbReference>
<dbReference type="NCBIfam" id="TIGR00046">
    <property type="entry name" value="RsmE family RNA methyltransferase"/>
    <property type="match status" value="1"/>
</dbReference>
<dbReference type="InterPro" id="IPR015947">
    <property type="entry name" value="PUA-like_sf"/>
</dbReference>
<keyword evidence="9 12" id="KW-0949">S-adenosyl-L-methionine</keyword>
<dbReference type="PANTHER" id="PTHR30027">
    <property type="entry name" value="RIBOSOMAL RNA SMALL SUBUNIT METHYLTRANSFERASE E"/>
    <property type="match status" value="1"/>
</dbReference>
<dbReference type="KEGG" id="xal:XALC_2213"/>
<evidence type="ECO:0000313" key="16">
    <source>
        <dbReference type="Proteomes" id="UP000001890"/>
    </source>
</evidence>
<dbReference type="PANTHER" id="PTHR30027:SF3">
    <property type="entry name" value="16S RRNA (URACIL(1498)-N(3))-METHYLTRANSFERASE"/>
    <property type="match status" value="1"/>
</dbReference>
<evidence type="ECO:0000256" key="12">
    <source>
        <dbReference type="PIRNR" id="PIRNR015601"/>
    </source>
</evidence>
<evidence type="ECO:0000256" key="5">
    <source>
        <dbReference type="ARBA" id="ARBA00022490"/>
    </source>
</evidence>
<gene>
    <name evidence="15" type="ordered locus">XALc_2213</name>
</gene>
<evidence type="ECO:0000259" key="13">
    <source>
        <dbReference type="Pfam" id="PF04452"/>
    </source>
</evidence>
<comment type="function">
    <text evidence="10 12">Specifically methylates the N3 position of the uracil ring of uridine 1498 (m3U1498) in 16S rRNA. Acts on the fully assembled 30S ribosomal subunit.</text>
</comment>
<dbReference type="GO" id="GO:0005737">
    <property type="term" value="C:cytoplasm"/>
    <property type="evidence" value="ECO:0007669"/>
    <property type="project" value="UniProtKB-SubCell"/>
</dbReference>
<evidence type="ECO:0000256" key="6">
    <source>
        <dbReference type="ARBA" id="ARBA00022552"/>
    </source>
</evidence>
<protein>
    <recommendedName>
        <fullName evidence="4 12">Ribosomal RNA small subunit methyltransferase E</fullName>
        <ecNumber evidence="3 12">2.1.1.193</ecNumber>
    </recommendedName>
</protein>
<keyword evidence="8 12" id="KW-0808">Transferase</keyword>
<dbReference type="Pfam" id="PF04452">
    <property type="entry name" value="Methyltrans_RNA"/>
    <property type="match status" value="1"/>
</dbReference>
<evidence type="ECO:0000256" key="4">
    <source>
        <dbReference type="ARBA" id="ARBA00013673"/>
    </source>
</evidence>
<evidence type="ECO:0000259" key="14">
    <source>
        <dbReference type="Pfam" id="PF20260"/>
    </source>
</evidence>
<accession>D2UEU9</accession>
<dbReference type="InterPro" id="IPR046886">
    <property type="entry name" value="RsmE_MTase_dom"/>
</dbReference>
<keyword evidence="5 12" id="KW-0963">Cytoplasm</keyword>
<evidence type="ECO:0000256" key="10">
    <source>
        <dbReference type="ARBA" id="ARBA00025699"/>
    </source>
</evidence>
<dbReference type="SUPFAM" id="SSF75217">
    <property type="entry name" value="alpha/beta knot"/>
    <property type="match status" value="1"/>
</dbReference>
<comment type="catalytic activity">
    <reaction evidence="11 12">
        <text>uridine(1498) in 16S rRNA + S-adenosyl-L-methionine = N(3)-methyluridine(1498) in 16S rRNA + S-adenosyl-L-homocysteine + H(+)</text>
        <dbReference type="Rhea" id="RHEA:42920"/>
        <dbReference type="Rhea" id="RHEA-COMP:10283"/>
        <dbReference type="Rhea" id="RHEA-COMP:10284"/>
        <dbReference type="ChEBI" id="CHEBI:15378"/>
        <dbReference type="ChEBI" id="CHEBI:57856"/>
        <dbReference type="ChEBI" id="CHEBI:59789"/>
        <dbReference type="ChEBI" id="CHEBI:65315"/>
        <dbReference type="ChEBI" id="CHEBI:74502"/>
        <dbReference type="EC" id="2.1.1.193"/>
    </reaction>
</comment>
<dbReference type="InterPro" id="IPR029028">
    <property type="entry name" value="Alpha/beta_knot_MTases"/>
</dbReference>
<organism evidence="15 16">
    <name type="scientific">Xanthomonas albilineans (strain GPE PC73 / CFBP 7063)</name>
    <dbReference type="NCBI Taxonomy" id="380358"/>
    <lineage>
        <taxon>Bacteria</taxon>
        <taxon>Pseudomonadati</taxon>
        <taxon>Pseudomonadota</taxon>
        <taxon>Gammaproteobacteria</taxon>
        <taxon>Lysobacterales</taxon>
        <taxon>Lysobacteraceae</taxon>
        <taxon>Xanthomonas</taxon>
    </lineage>
</organism>
<dbReference type="eggNOG" id="COG1385">
    <property type="taxonomic scope" value="Bacteria"/>
</dbReference>
<dbReference type="Gene3D" id="2.40.240.20">
    <property type="entry name" value="Hypothetical PUA domain-like, domain 1"/>
    <property type="match status" value="1"/>
</dbReference>
<dbReference type="NCBIfam" id="NF008692">
    <property type="entry name" value="PRK11713.1-5"/>
    <property type="match status" value="1"/>
</dbReference>
<dbReference type="GeneID" id="57877521"/>
<evidence type="ECO:0000313" key="15">
    <source>
        <dbReference type="EMBL" id="CBA16695.1"/>
    </source>
</evidence>
<dbReference type="OrthoDB" id="9815641at2"/>
<dbReference type="GO" id="GO:0070042">
    <property type="term" value="F:rRNA (uridine-N3-)-methyltransferase activity"/>
    <property type="evidence" value="ECO:0007669"/>
    <property type="project" value="TreeGrafter"/>
</dbReference>
<dbReference type="STRING" id="380358.XALC_2213"/>
<dbReference type="Pfam" id="PF20260">
    <property type="entry name" value="PUA_4"/>
    <property type="match status" value="1"/>
</dbReference>
<evidence type="ECO:0000256" key="7">
    <source>
        <dbReference type="ARBA" id="ARBA00022603"/>
    </source>
</evidence>
<dbReference type="Proteomes" id="UP000001890">
    <property type="component" value="Chromosome"/>
</dbReference>
<dbReference type="CDD" id="cd18084">
    <property type="entry name" value="RsmE-like"/>
    <property type="match status" value="1"/>
</dbReference>
<evidence type="ECO:0000256" key="11">
    <source>
        <dbReference type="ARBA" id="ARBA00047944"/>
    </source>
</evidence>
<dbReference type="RefSeq" id="WP_012916695.1">
    <property type="nucleotide sequence ID" value="NC_013722.1"/>
</dbReference>
<dbReference type="EC" id="2.1.1.193" evidence="3 12"/>
<evidence type="ECO:0000256" key="8">
    <source>
        <dbReference type="ARBA" id="ARBA00022679"/>
    </source>
</evidence>
<name>D2UEU9_XANAP</name>
<dbReference type="EMBL" id="FP565176">
    <property type="protein sequence ID" value="CBA16695.1"/>
    <property type="molecule type" value="Genomic_DNA"/>
</dbReference>
<dbReference type="GO" id="GO:0070475">
    <property type="term" value="P:rRNA base methylation"/>
    <property type="evidence" value="ECO:0007669"/>
    <property type="project" value="TreeGrafter"/>
</dbReference>
<feature type="domain" description="Ribosomal RNA small subunit methyltransferase E PUA-like" evidence="14">
    <location>
        <begin position="20"/>
        <end position="66"/>
    </location>
</feature>
<sequence length="243" mass="25983">MRLTRCHVDLPLHTGAEVALPEEVAGHLLRVLRLREGDRCVLFNGNGCDYDAELLPTGKRGASARIGVARPVDNESSLAITLLQGVARGEKMDLILQKATELGVSAIVPIWAERTEVKLDAQRTDKRVAHWRSVVVSACEQSGRARVPSLSAPLALADAARAAADSPCRLILDPQGEQRLRTLDFIGNAITIAIGPEGGWSPRDRTTLESAGFLGLRLGPRILRTETASLAAIAALQAHGGDL</sequence>
<dbReference type="InterPro" id="IPR006700">
    <property type="entry name" value="RsmE"/>
</dbReference>
<comment type="similarity">
    <text evidence="2 12">Belongs to the RNA methyltransferase RsmE family.</text>
</comment>
<dbReference type="AlphaFoldDB" id="D2UEU9"/>
<keyword evidence="6 12" id="KW-0698">rRNA processing</keyword>
<keyword evidence="7 12" id="KW-0489">Methyltransferase</keyword>